<evidence type="ECO:0000313" key="2">
    <source>
        <dbReference type="Proteomes" id="UP000632740"/>
    </source>
</evidence>
<dbReference type="Proteomes" id="UP000632740">
    <property type="component" value="Unassembled WGS sequence"/>
</dbReference>
<dbReference type="AlphaFoldDB" id="A0A919U3P1"/>
<reference evidence="1" key="1">
    <citation type="submission" date="2021-01" db="EMBL/GenBank/DDBJ databases">
        <title>Whole genome shotgun sequence of Cellulomonas chitinilytica NBRC 110799.</title>
        <authorList>
            <person name="Komaki H."/>
            <person name="Tamura T."/>
        </authorList>
    </citation>
    <scope>NUCLEOTIDE SEQUENCE</scope>
    <source>
        <strain evidence="1">NBRC 110799</strain>
    </source>
</reference>
<dbReference type="InterPro" id="IPR046026">
    <property type="entry name" value="DUF5984"/>
</dbReference>
<sequence length="122" mass="13648">MTPRPKDVDARRKRLPRSLAHHATSATQIVRTDVTGGLAGGNAVIPAYLLARQSSHWFALTDGWYWIDVQGHELLRYRDGAVRRWDLERPHPDYFVGCAQDEARACASGARTRCPRGVSDGH</sequence>
<gene>
    <name evidence="1" type="ORF">Cch01nite_42200</name>
</gene>
<evidence type="ECO:0000313" key="1">
    <source>
        <dbReference type="EMBL" id="GIG23496.1"/>
    </source>
</evidence>
<protein>
    <submittedName>
        <fullName evidence="1">Uncharacterized protein</fullName>
    </submittedName>
</protein>
<proteinExistence type="predicted"/>
<organism evidence="1 2">
    <name type="scientific">Cellulomonas chitinilytica</name>
    <dbReference type="NCBI Taxonomy" id="398759"/>
    <lineage>
        <taxon>Bacteria</taxon>
        <taxon>Bacillati</taxon>
        <taxon>Actinomycetota</taxon>
        <taxon>Actinomycetes</taxon>
        <taxon>Micrococcales</taxon>
        <taxon>Cellulomonadaceae</taxon>
        <taxon>Cellulomonas</taxon>
    </lineage>
</organism>
<name>A0A919U3P1_9CELL</name>
<comment type="caution">
    <text evidence="1">The sequence shown here is derived from an EMBL/GenBank/DDBJ whole genome shotgun (WGS) entry which is preliminary data.</text>
</comment>
<keyword evidence="2" id="KW-1185">Reference proteome</keyword>
<dbReference type="RefSeq" id="WP_203758501.1">
    <property type="nucleotide sequence ID" value="NZ_BONK01000020.1"/>
</dbReference>
<accession>A0A919U3P1</accession>
<dbReference type="Pfam" id="PF19446">
    <property type="entry name" value="DUF5984"/>
    <property type="match status" value="1"/>
</dbReference>
<dbReference type="EMBL" id="BONK01000020">
    <property type="protein sequence ID" value="GIG23496.1"/>
    <property type="molecule type" value="Genomic_DNA"/>
</dbReference>